<dbReference type="EMBL" id="BLAE01000029">
    <property type="protein sequence ID" value="GES11443.1"/>
    <property type="molecule type" value="Genomic_DNA"/>
</dbReference>
<keyword evidence="2" id="KW-1185">Reference proteome</keyword>
<organism evidence="1 2">
    <name type="scientific">Acrocarpospora macrocephala</name>
    <dbReference type="NCBI Taxonomy" id="150177"/>
    <lineage>
        <taxon>Bacteria</taxon>
        <taxon>Bacillati</taxon>
        <taxon>Actinomycetota</taxon>
        <taxon>Actinomycetes</taxon>
        <taxon>Streptosporangiales</taxon>
        <taxon>Streptosporangiaceae</taxon>
        <taxon>Acrocarpospora</taxon>
    </lineage>
</organism>
<evidence type="ECO:0000313" key="1">
    <source>
        <dbReference type="EMBL" id="GES11443.1"/>
    </source>
</evidence>
<proteinExistence type="predicted"/>
<dbReference type="Proteomes" id="UP000331127">
    <property type="component" value="Unassembled WGS sequence"/>
</dbReference>
<protein>
    <submittedName>
        <fullName evidence="1">Uncharacterized protein</fullName>
    </submittedName>
</protein>
<reference evidence="1 2" key="1">
    <citation type="submission" date="2019-10" db="EMBL/GenBank/DDBJ databases">
        <title>Whole genome shotgun sequence of Acrocarpospora macrocephala NBRC 16266.</title>
        <authorList>
            <person name="Ichikawa N."/>
            <person name="Kimura A."/>
            <person name="Kitahashi Y."/>
            <person name="Komaki H."/>
            <person name="Oguchi A."/>
        </authorList>
    </citation>
    <scope>NUCLEOTIDE SEQUENCE [LARGE SCALE GENOMIC DNA]</scope>
    <source>
        <strain evidence="1 2">NBRC 16266</strain>
    </source>
</reference>
<gene>
    <name evidence="1" type="ORF">Amac_050400</name>
</gene>
<accession>A0A5M3WY37</accession>
<comment type="caution">
    <text evidence="1">The sequence shown here is derived from an EMBL/GenBank/DDBJ whole genome shotgun (WGS) entry which is preliminary data.</text>
</comment>
<name>A0A5M3WY37_9ACTN</name>
<dbReference type="AlphaFoldDB" id="A0A5M3WY37"/>
<sequence>MKGLQADLCTPFGEVFGVLDGKRMEPRVVLNELGAIELRATSMDANSIFKVGKVADRRITLGNRGGERGMEFLLDRGGCVGVLGEQPGGMRGLGADQRYAWPALGPHDGGEPGGVFTIGFGHASKIGVGSLGDDGEADLLVAGCSPKEFSAQLPVDAHDRSLCAGRIVFKVQDGGSGASDADPKDAVGAA</sequence>
<evidence type="ECO:0000313" key="2">
    <source>
        <dbReference type="Proteomes" id="UP000331127"/>
    </source>
</evidence>